<evidence type="ECO:0000313" key="5">
    <source>
        <dbReference type="EMBL" id="CUN78182.1"/>
    </source>
</evidence>
<dbReference type="InterPro" id="IPR003313">
    <property type="entry name" value="AraC-bd"/>
</dbReference>
<accession>A0A173ZP26</accession>
<dbReference type="PANTHER" id="PTHR43280:SF2">
    <property type="entry name" value="HTH-TYPE TRANSCRIPTIONAL REGULATOR EXSA"/>
    <property type="match status" value="1"/>
</dbReference>
<dbReference type="Proteomes" id="UP000095787">
    <property type="component" value="Unassembled WGS sequence"/>
</dbReference>
<dbReference type="GO" id="GO:0003700">
    <property type="term" value="F:DNA-binding transcription factor activity"/>
    <property type="evidence" value="ECO:0007669"/>
    <property type="project" value="InterPro"/>
</dbReference>
<dbReference type="SUPFAM" id="SSF51215">
    <property type="entry name" value="Regulatory protein AraC"/>
    <property type="match status" value="1"/>
</dbReference>
<keyword evidence="1" id="KW-0805">Transcription regulation</keyword>
<dbReference type="Gene3D" id="2.60.120.10">
    <property type="entry name" value="Jelly Rolls"/>
    <property type="match status" value="1"/>
</dbReference>
<dbReference type="InterPro" id="IPR018060">
    <property type="entry name" value="HTH_AraC"/>
</dbReference>
<dbReference type="PRINTS" id="PR00032">
    <property type="entry name" value="HTHARAC"/>
</dbReference>
<evidence type="ECO:0000256" key="2">
    <source>
        <dbReference type="ARBA" id="ARBA00023125"/>
    </source>
</evidence>
<dbReference type="PROSITE" id="PS00041">
    <property type="entry name" value="HTH_ARAC_FAMILY_1"/>
    <property type="match status" value="1"/>
</dbReference>
<dbReference type="Gene3D" id="1.10.10.60">
    <property type="entry name" value="Homeodomain-like"/>
    <property type="match status" value="2"/>
</dbReference>
<dbReference type="InterPro" id="IPR014710">
    <property type="entry name" value="RmlC-like_jellyroll"/>
</dbReference>
<dbReference type="GO" id="GO:0043565">
    <property type="term" value="F:sequence-specific DNA binding"/>
    <property type="evidence" value="ECO:0007669"/>
    <property type="project" value="InterPro"/>
</dbReference>
<dbReference type="PROSITE" id="PS01124">
    <property type="entry name" value="HTH_ARAC_FAMILY_2"/>
    <property type="match status" value="1"/>
</dbReference>
<dbReference type="SMART" id="SM00342">
    <property type="entry name" value="HTH_ARAC"/>
    <property type="match status" value="1"/>
</dbReference>
<dbReference type="InterPro" id="IPR037923">
    <property type="entry name" value="HTH-like"/>
</dbReference>
<sequence>MKTYKKNNTDSIGSLSLSDSILSGATITSQPAGYTFPHHLHSTIEIYRIISGECLMDVQSETLHCTKGDFIMILPNIVHSFYLNKKSDCTFKHVHFDPNMFSNIILENEGVYPITLMHAVLFSSHFYYRFSADDVIDSTLDKLISLYTDSDGLFPAANINISLINLMLYILDHTKPAHHFSNPQLQNSYVAYTLNYIAEHYTEKIIQEDIASQLHISVRYLSKLFKAHIGITLSSYINVYRINHSISLMQNTKLSLTEIALQSGFTNSQHYSKVFRDCVNTTPSQYRKSI</sequence>
<dbReference type="GeneID" id="97329317"/>
<organism evidence="5 7">
    <name type="scientific">[Ruminococcus] torques</name>
    <dbReference type="NCBI Taxonomy" id="33039"/>
    <lineage>
        <taxon>Bacteria</taxon>
        <taxon>Bacillati</taxon>
        <taxon>Bacillota</taxon>
        <taxon>Clostridia</taxon>
        <taxon>Lachnospirales</taxon>
        <taxon>Lachnospiraceae</taxon>
        <taxon>Mediterraneibacter</taxon>
    </lineage>
</organism>
<dbReference type="Pfam" id="PF02311">
    <property type="entry name" value="AraC_binding"/>
    <property type="match status" value="1"/>
</dbReference>
<dbReference type="AlphaFoldDB" id="A0A173ZP26"/>
<protein>
    <submittedName>
        <fullName evidence="6">AraC family transcriptional regulator</fullName>
    </submittedName>
    <submittedName>
        <fullName evidence="5">Melibiose operon regulatory protein</fullName>
    </submittedName>
</protein>
<evidence type="ECO:0000256" key="3">
    <source>
        <dbReference type="ARBA" id="ARBA00023163"/>
    </source>
</evidence>
<dbReference type="InterPro" id="IPR009057">
    <property type="entry name" value="Homeodomain-like_sf"/>
</dbReference>
<evidence type="ECO:0000313" key="6">
    <source>
        <dbReference type="EMBL" id="RYS82442.1"/>
    </source>
</evidence>
<gene>
    <name evidence="5" type="primary">melR</name>
    <name evidence="6" type="ORF">EAI93_01730</name>
    <name evidence="5" type="ORF">ERS852456_00803</name>
</gene>
<feature type="domain" description="HTH araC/xylS-type" evidence="4">
    <location>
        <begin position="191"/>
        <end position="289"/>
    </location>
</feature>
<keyword evidence="2" id="KW-0238">DNA-binding</keyword>
<reference evidence="6 8" key="2">
    <citation type="journal article" date="2019" name="Science, e1252229">
        <title>Invertible promoters mediate bacterial phase variation, antibiotic resistance, and host adaptation in the gut.</title>
        <authorList>
            <person name="Jiang X."/>
            <person name="Hall A.B."/>
            <person name="Arthur T.D."/>
            <person name="Plichta D.R."/>
            <person name="Covington C.T."/>
            <person name="Poyet M."/>
            <person name="Crothers J."/>
            <person name="Moses P.L."/>
            <person name="Tolonen A.C."/>
            <person name="Vlamakis H."/>
            <person name="Alm E.J."/>
            <person name="Xavier R.J."/>
        </authorList>
    </citation>
    <scope>NUCLEOTIDE SEQUENCE [LARGE SCALE GENOMIC DNA]</scope>
    <source>
        <strain evidence="6">Aa_0143</strain>
        <strain evidence="8">aa_0143</strain>
    </source>
</reference>
<name>A0A173ZP26_9FIRM</name>
<dbReference type="Pfam" id="PF12833">
    <property type="entry name" value="HTH_18"/>
    <property type="match status" value="1"/>
</dbReference>
<evidence type="ECO:0000259" key="4">
    <source>
        <dbReference type="PROSITE" id="PS01124"/>
    </source>
</evidence>
<dbReference type="SUPFAM" id="SSF46689">
    <property type="entry name" value="Homeodomain-like"/>
    <property type="match status" value="2"/>
</dbReference>
<dbReference type="InterPro" id="IPR020449">
    <property type="entry name" value="Tscrpt_reg_AraC-type_HTH"/>
</dbReference>
<evidence type="ECO:0000313" key="7">
    <source>
        <dbReference type="Proteomes" id="UP000095787"/>
    </source>
</evidence>
<keyword evidence="3" id="KW-0804">Transcription</keyword>
<dbReference type="PANTHER" id="PTHR43280">
    <property type="entry name" value="ARAC-FAMILY TRANSCRIPTIONAL REGULATOR"/>
    <property type="match status" value="1"/>
</dbReference>
<evidence type="ECO:0000256" key="1">
    <source>
        <dbReference type="ARBA" id="ARBA00023015"/>
    </source>
</evidence>
<dbReference type="Proteomes" id="UP000292665">
    <property type="component" value="Unassembled WGS sequence"/>
</dbReference>
<dbReference type="InterPro" id="IPR018062">
    <property type="entry name" value="HTH_AraC-typ_CS"/>
</dbReference>
<dbReference type="EMBL" id="CYZO01000008">
    <property type="protein sequence ID" value="CUN78182.1"/>
    <property type="molecule type" value="Genomic_DNA"/>
</dbReference>
<dbReference type="RefSeq" id="WP_009319901.1">
    <property type="nucleotide sequence ID" value="NZ_CATXVX010000003.1"/>
</dbReference>
<proteinExistence type="predicted"/>
<evidence type="ECO:0000313" key="8">
    <source>
        <dbReference type="Proteomes" id="UP000292665"/>
    </source>
</evidence>
<reference evidence="5 7" key="1">
    <citation type="submission" date="2015-09" db="EMBL/GenBank/DDBJ databases">
        <authorList>
            <consortium name="Pathogen Informatics"/>
        </authorList>
    </citation>
    <scope>NUCLEOTIDE SEQUENCE [LARGE SCALE GENOMIC DNA]</scope>
    <source>
        <strain evidence="5 7">2789STDY5834841</strain>
    </source>
</reference>
<dbReference type="EMBL" id="RCYR01000001">
    <property type="protein sequence ID" value="RYS82442.1"/>
    <property type="molecule type" value="Genomic_DNA"/>
</dbReference>